<feature type="transmembrane region" description="Helical" evidence="1">
    <location>
        <begin position="84"/>
        <end position="107"/>
    </location>
</feature>
<dbReference type="InterPro" id="IPR007686">
    <property type="entry name" value="YutG/PgpA"/>
</dbReference>
<gene>
    <name evidence="3" type="ORF">D0433_02555</name>
</gene>
<evidence type="ECO:0000313" key="3">
    <source>
        <dbReference type="EMBL" id="RFM25137.1"/>
    </source>
</evidence>
<organism evidence="3 4">
    <name type="scientific">Candidatus Thermochlorobacter aerophilus</name>
    <dbReference type="NCBI Taxonomy" id="1868324"/>
    <lineage>
        <taxon>Bacteria</taxon>
        <taxon>Pseudomonadati</taxon>
        <taxon>Chlorobiota</taxon>
        <taxon>Chlorobiia</taxon>
        <taxon>Chlorobiales</taxon>
        <taxon>Candidatus Thermochlorobacteriaceae</taxon>
        <taxon>Candidatus Thermochlorobacter</taxon>
    </lineage>
</organism>
<name>A0A395M2Z3_9BACT</name>
<accession>A0A395M2Z3</accession>
<dbReference type="PANTHER" id="PTHR36305:SF1">
    <property type="entry name" value="PHOSPHATIDYLGLYCEROPHOSPHATASE A"/>
    <property type="match status" value="1"/>
</dbReference>
<dbReference type="Pfam" id="PF04608">
    <property type="entry name" value="PgpA"/>
    <property type="match status" value="1"/>
</dbReference>
<dbReference type="PIRSF" id="PIRSF006162">
    <property type="entry name" value="PgpA"/>
    <property type="match status" value="1"/>
</dbReference>
<feature type="transmembrane region" description="Helical" evidence="1">
    <location>
        <begin position="44"/>
        <end position="64"/>
    </location>
</feature>
<feature type="transmembrane region" description="Helical" evidence="1">
    <location>
        <begin position="128"/>
        <end position="149"/>
    </location>
</feature>
<reference evidence="3 4" key="1">
    <citation type="journal article" date="2011" name="ISME J.">
        <title>Community ecology of hot spring cyanobacterial mats: predominant populations and their functional potential.</title>
        <authorList>
            <person name="Klatt C.G."/>
            <person name="Wood J.M."/>
            <person name="Rusch D.B."/>
            <person name="Bateson M.M."/>
            <person name="Hamamura N."/>
            <person name="Heidelberg J.F."/>
            <person name="Grossman A.R."/>
            <person name="Bhaya D."/>
            <person name="Cohan F.M."/>
            <person name="Kuhl M."/>
            <person name="Bryant D.A."/>
            <person name="Ward D.M."/>
        </authorList>
    </citation>
    <scope>NUCLEOTIDE SEQUENCE [LARGE SCALE GENOMIC DNA]</scope>
    <source>
        <strain evidence="3">OS</strain>
    </source>
</reference>
<dbReference type="Gene3D" id="1.10.3760.10">
    <property type="entry name" value="PgpA-like"/>
    <property type="match status" value="1"/>
</dbReference>
<evidence type="ECO:0000259" key="2">
    <source>
        <dbReference type="Pfam" id="PF04608"/>
    </source>
</evidence>
<keyword evidence="1" id="KW-0472">Membrane</keyword>
<dbReference type="InterPro" id="IPR036681">
    <property type="entry name" value="PgpA-like_sf"/>
</dbReference>
<dbReference type="GO" id="GO:0006629">
    <property type="term" value="P:lipid metabolic process"/>
    <property type="evidence" value="ECO:0007669"/>
    <property type="project" value="InterPro"/>
</dbReference>
<comment type="caution">
    <text evidence="3">The sequence shown here is derived from an EMBL/GenBank/DDBJ whole genome shotgun (WGS) entry which is preliminary data.</text>
</comment>
<dbReference type="AlphaFoldDB" id="A0A395M2Z3"/>
<protein>
    <submittedName>
        <fullName evidence="3">Phosphatidylglycerophosphatase A</fullName>
    </submittedName>
</protein>
<dbReference type="SUPFAM" id="SSF101307">
    <property type="entry name" value="YutG-like"/>
    <property type="match status" value="1"/>
</dbReference>
<feature type="domain" description="YutG/PgpA" evidence="2">
    <location>
        <begin position="9"/>
        <end position="145"/>
    </location>
</feature>
<proteinExistence type="predicted"/>
<keyword evidence="1" id="KW-1133">Transmembrane helix</keyword>
<sequence>MKRLVAKVFGTGLGTGYLRYATGTFGSMLAVLLYWAVPRLSDPMMLAGAIVAGLAIGVWATSILEEEYGHDPKEATIDEVVGQWIALLFLPKTILAVGLAFALFRLLDVIKPEPVHRLQKLPKGWGVMMDDVMAGMYANLACHILLWLFSKP</sequence>
<dbReference type="PANTHER" id="PTHR36305">
    <property type="entry name" value="PHOSPHATIDYLGLYCEROPHOSPHATASE A"/>
    <property type="match status" value="1"/>
</dbReference>
<dbReference type="Proteomes" id="UP000266389">
    <property type="component" value="Unassembled WGS sequence"/>
</dbReference>
<evidence type="ECO:0000313" key="4">
    <source>
        <dbReference type="Proteomes" id="UP000266389"/>
    </source>
</evidence>
<dbReference type="CDD" id="cd06971">
    <property type="entry name" value="PgpA"/>
    <property type="match status" value="1"/>
</dbReference>
<keyword evidence="1" id="KW-0812">Transmembrane</keyword>
<feature type="transmembrane region" description="Helical" evidence="1">
    <location>
        <begin position="20"/>
        <end position="37"/>
    </location>
</feature>
<evidence type="ECO:0000256" key="1">
    <source>
        <dbReference type="SAM" id="Phobius"/>
    </source>
</evidence>
<dbReference type="InterPro" id="IPR026037">
    <property type="entry name" value="PgpA"/>
</dbReference>
<dbReference type="GO" id="GO:0008962">
    <property type="term" value="F:phosphatidylglycerophosphatase activity"/>
    <property type="evidence" value="ECO:0007669"/>
    <property type="project" value="InterPro"/>
</dbReference>
<dbReference type="EMBL" id="PHFL01000010">
    <property type="protein sequence ID" value="RFM25137.1"/>
    <property type="molecule type" value="Genomic_DNA"/>
</dbReference>